<dbReference type="PRINTS" id="PR00313">
    <property type="entry name" value="CABNDNGRPT"/>
</dbReference>
<evidence type="ECO:0000313" key="3">
    <source>
        <dbReference type="EMBL" id="MDR6292478.1"/>
    </source>
</evidence>
<evidence type="ECO:0000256" key="2">
    <source>
        <dbReference type="ARBA" id="ARBA00022525"/>
    </source>
</evidence>
<dbReference type="PANTHER" id="PTHR38340:SF1">
    <property type="entry name" value="S-LAYER PROTEIN"/>
    <property type="match status" value="1"/>
</dbReference>
<dbReference type="SUPFAM" id="SSF51120">
    <property type="entry name" value="beta-Roll"/>
    <property type="match status" value="5"/>
</dbReference>
<gene>
    <name evidence="3" type="ORF">E9232_005018</name>
</gene>
<comment type="subcellular location">
    <subcellularLocation>
        <location evidence="1">Secreted</location>
    </subcellularLocation>
</comment>
<dbReference type="Pfam" id="PF00353">
    <property type="entry name" value="HemolysinCabind"/>
    <property type="match status" value="9"/>
</dbReference>
<accession>A0ABU1JVY3</accession>
<protein>
    <submittedName>
        <fullName evidence="3">Ca2+-binding RTX toxin-like protein</fullName>
    </submittedName>
</protein>
<keyword evidence="4" id="KW-1185">Reference proteome</keyword>
<sequence length="789" mass="76372">MATVTGTSAGDFIHRAGDGHISNGGHEVTGVTTAADTISGAEGNDLIYGDDGADTISGGSGNDTIFGGQGADSLSGGVGYDVFSFEAASEIDGLTEQIDGGADIDRLDFAVGGARGPIDLSHATLTSVEELALNDNVVTLTAAQLGGFTTITAGFAIERLILSAAGTADLTGASIGGIDEIRGTAGNDIVILTGVANGQIVNGVGGNDTLTGGDGADSLNGGDGNDVLTGAAGGDTLVGGNGVDIIGGGDGNDTIRGGQGADTLTGGVGTDSFAFEQASDISGLAEHIDGGADADRLDFATFNASGAVDLSLAVLTGIEELDTAGNGSTVTLTAAQLGAFATITGGFGADILILSTAGTADLTGAAIGGIDEIRGSAGNDVVTLTAVANGQTVNGVAGNDMLTGGNGNDVLGGGDGADTLAGGNGNDTIDGGQGADTLSGGIGYDVFAFHQVSDISGLAERIDGGADVDRIDFTVNGATGPVNLSLAIIANVEELDLASNDVTLTAAQLDGFTRIIGGFGAERLILSAPGTVDLTGAVVAGIDEIRGSSGADTLVLTGIAEGQTVNGLDGADRIDGGNGNDALNGGLGDDTVRGGVGADVLNGGIGTDLAIYSESVLGVTVNLATRTGVGGNAQGDTLTDIENLIGSRSNDVLVGNAGANALLGSDGADVLTGAGGKDSLTGGIGADRFVYAAIGDSPVGAGADLITDFSHAQVDRIDLAGIDANTTLAGDQAFAFIGAAAFTHHAGELRATVAGAVTTVAGDVNGDGVADFSVTLTGALTLVAADFVL</sequence>
<dbReference type="PANTHER" id="PTHR38340">
    <property type="entry name" value="S-LAYER PROTEIN"/>
    <property type="match status" value="1"/>
</dbReference>
<dbReference type="InterPro" id="IPR018511">
    <property type="entry name" value="Hemolysin-typ_Ca-bd_CS"/>
</dbReference>
<dbReference type="InterPro" id="IPR011049">
    <property type="entry name" value="Serralysin-like_metalloprot_C"/>
</dbReference>
<dbReference type="RefSeq" id="WP_309798609.1">
    <property type="nucleotide sequence ID" value="NZ_JAVDPW010000009.1"/>
</dbReference>
<dbReference type="InterPro" id="IPR050557">
    <property type="entry name" value="RTX_toxin/Mannuronan_C5-epim"/>
</dbReference>
<keyword evidence="2" id="KW-0964">Secreted</keyword>
<evidence type="ECO:0000256" key="1">
    <source>
        <dbReference type="ARBA" id="ARBA00004613"/>
    </source>
</evidence>
<proteinExistence type="predicted"/>
<dbReference type="EMBL" id="JAVDPW010000009">
    <property type="protein sequence ID" value="MDR6292478.1"/>
    <property type="molecule type" value="Genomic_DNA"/>
</dbReference>
<comment type="caution">
    <text evidence="3">The sequence shown here is derived from an EMBL/GenBank/DDBJ whole genome shotgun (WGS) entry which is preliminary data.</text>
</comment>
<organism evidence="3 4">
    <name type="scientific">Inquilinus ginsengisoli</name>
    <dbReference type="NCBI Taxonomy" id="363840"/>
    <lineage>
        <taxon>Bacteria</taxon>
        <taxon>Pseudomonadati</taxon>
        <taxon>Pseudomonadota</taxon>
        <taxon>Alphaproteobacteria</taxon>
        <taxon>Rhodospirillales</taxon>
        <taxon>Rhodospirillaceae</taxon>
        <taxon>Inquilinus</taxon>
    </lineage>
</organism>
<dbReference type="Proteomes" id="UP001262410">
    <property type="component" value="Unassembled WGS sequence"/>
</dbReference>
<dbReference type="InterPro" id="IPR001343">
    <property type="entry name" value="Hemolysn_Ca-bd"/>
</dbReference>
<dbReference type="PROSITE" id="PS00330">
    <property type="entry name" value="HEMOLYSIN_CALCIUM"/>
    <property type="match status" value="11"/>
</dbReference>
<evidence type="ECO:0000313" key="4">
    <source>
        <dbReference type="Proteomes" id="UP001262410"/>
    </source>
</evidence>
<name>A0ABU1JVY3_9PROT</name>
<dbReference type="Gene3D" id="2.150.10.10">
    <property type="entry name" value="Serralysin-like metalloprotease, C-terminal"/>
    <property type="match status" value="4"/>
</dbReference>
<reference evidence="3 4" key="1">
    <citation type="submission" date="2023-07" db="EMBL/GenBank/DDBJ databases">
        <title>Sorghum-associated microbial communities from plants grown in Nebraska, USA.</title>
        <authorList>
            <person name="Schachtman D."/>
        </authorList>
    </citation>
    <scope>NUCLEOTIDE SEQUENCE [LARGE SCALE GENOMIC DNA]</scope>
    <source>
        <strain evidence="3 4">584</strain>
    </source>
</reference>